<dbReference type="Gene3D" id="3.60.10.10">
    <property type="entry name" value="Endonuclease/exonuclease/phosphatase"/>
    <property type="match status" value="1"/>
</dbReference>
<dbReference type="GO" id="GO:0003906">
    <property type="term" value="F:DNA-(apurinic or apyrimidinic site) endonuclease activity"/>
    <property type="evidence" value="ECO:0007669"/>
    <property type="project" value="TreeGrafter"/>
</dbReference>
<feature type="site" description="Transition state stabilizer" evidence="13">
    <location>
        <position position="156"/>
    </location>
</feature>
<dbReference type="PROSITE" id="PS51435">
    <property type="entry name" value="AP_NUCLEASE_F1_4"/>
    <property type="match status" value="1"/>
</dbReference>
<keyword evidence="7" id="KW-0862">Zinc</keyword>
<dbReference type="AlphaFoldDB" id="A0A4Z2IBI6"/>
<feature type="site" description="Important for catalytic activity" evidence="13">
    <location>
        <position position="251"/>
    </location>
</feature>
<dbReference type="OrthoDB" id="391817at2759"/>
<dbReference type="Pfam" id="PF06839">
    <property type="entry name" value="Zn_ribbon_GRF"/>
    <property type="match status" value="1"/>
</dbReference>
<evidence type="ECO:0000256" key="7">
    <source>
        <dbReference type="ARBA" id="ARBA00022833"/>
    </source>
</evidence>
<feature type="binding site" evidence="12">
    <location>
        <position position="277"/>
    </location>
    <ligand>
        <name>Mg(2+)</name>
        <dbReference type="ChEBI" id="CHEBI:18420"/>
        <label>1</label>
    </ligand>
</feature>
<accession>A0A4Z2IBI6</accession>
<keyword evidence="19" id="KW-1185">Reference proteome</keyword>
<feature type="active site" description="Proton donor/acceptor" evidence="11">
    <location>
        <position position="154"/>
    </location>
</feature>
<dbReference type="PANTHER" id="PTHR22748">
    <property type="entry name" value="AP ENDONUCLEASE"/>
    <property type="match status" value="1"/>
</dbReference>
<comment type="caution">
    <text evidence="18">The sequence shown here is derived from an EMBL/GenBank/DDBJ whole genome shotgun (WGS) entry which is preliminary data.</text>
</comment>
<keyword evidence="3 12" id="KW-0479">Metal-binding</keyword>
<evidence type="ECO:0000256" key="9">
    <source>
        <dbReference type="ARBA" id="ARBA00023204"/>
    </source>
</evidence>
<evidence type="ECO:0000256" key="4">
    <source>
        <dbReference type="ARBA" id="ARBA00022763"/>
    </source>
</evidence>
<keyword evidence="6 15" id="KW-0378">Hydrolase</keyword>
<dbReference type="InterPro" id="IPR010666">
    <property type="entry name" value="Znf_GRF"/>
</dbReference>
<dbReference type="GO" id="GO:0008081">
    <property type="term" value="F:phosphoric diester hydrolase activity"/>
    <property type="evidence" value="ECO:0007669"/>
    <property type="project" value="TreeGrafter"/>
</dbReference>
<feature type="active site" description="Proton acceptor" evidence="11">
    <location>
        <position position="278"/>
    </location>
</feature>
<evidence type="ECO:0000256" key="3">
    <source>
        <dbReference type="ARBA" id="ARBA00022723"/>
    </source>
</evidence>
<keyword evidence="15" id="KW-0255">Endonuclease</keyword>
<feature type="binding site" evidence="12">
    <location>
        <position position="278"/>
    </location>
    <ligand>
        <name>Mg(2+)</name>
        <dbReference type="ChEBI" id="CHEBI:18420"/>
        <label>1</label>
    </ligand>
</feature>
<comment type="cofactor">
    <cofactor evidence="12 15">
        <name>Mg(2+)</name>
        <dbReference type="ChEBI" id="CHEBI:18420"/>
    </cofactor>
    <cofactor evidence="12 15">
        <name>Mn(2+)</name>
        <dbReference type="ChEBI" id="CHEBI:29035"/>
    </cofactor>
    <text evidence="12 15">Probably binds two magnesium or manganese ions per subunit.</text>
</comment>
<evidence type="ECO:0000313" key="19">
    <source>
        <dbReference type="Proteomes" id="UP000314294"/>
    </source>
</evidence>
<dbReference type="PANTHER" id="PTHR22748:SF27">
    <property type="entry name" value="DNA-(APURINIC OR APYRIMIDINIC SITE) ENDONUCLEASE 2"/>
    <property type="match status" value="1"/>
</dbReference>
<dbReference type="InterPro" id="IPR020847">
    <property type="entry name" value="AP_endonuclease_F1_BS"/>
</dbReference>
<evidence type="ECO:0000256" key="1">
    <source>
        <dbReference type="ARBA" id="ARBA00000493"/>
    </source>
</evidence>
<feature type="binding site" evidence="12">
    <location>
        <position position="156"/>
    </location>
    <ligand>
        <name>Mg(2+)</name>
        <dbReference type="ChEBI" id="CHEBI:18420"/>
        <label>1</label>
    </ligand>
</feature>
<feature type="compositionally biased region" description="Polar residues" evidence="16">
    <location>
        <begin position="368"/>
        <end position="392"/>
    </location>
</feature>
<gene>
    <name evidence="18" type="primary">Apex2</name>
    <name evidence="18" type="ORF">EYF80_014925</name>
</gene>
<reference evidence="18 19" key="1">
    <citation type="submission" date="2019-03" db="EMBL/GenBank/DDBJ databases">
        <title>First draft genome of Liparis tanakae, snailfish: a comprehensive survey of snailfish specific genes.</title>
        <authorList>
            <person name="Kim W."/>
            <person name="Song I."/>
            <person name="Jeong J.-H."/>
            <person name="Kim D."/>
            <person name="Kim S."/>
            <person name="Ryu S."/>
            <person name="Song J.Y."/>
            <person name="Lee S.K."/>
        </authorList>
    </citation>
    <scope>NUCLEOTIDE SEQUENCE [LARGE SCALE GENOMIC DNA]</scope>
    <source>
        <tissue evidence="18">Muscle</tissue>
    </source>
</reference>
<dbReference type="InterPro" id="IPR005135">
    <property type="entry name" value="Endo/exonuclease/phosphatase"/>
</dbReference>
<evidence type="ECO:0000256" key="5">
    <source>
        <dbReference type="ARBA" id="ARBA00022771"/>
    </source>
</evidence>
<feature type="compositionally biased region" description="Basic and acidic residues" evidence="16">
    <location>
        <begin position="319"/>
        <end position="333"/>
    </location>
</feature>
<keyword evidence="12" id="KW-0464">Manganese</keyword>
<dbReference type="GO" id="GO:0003677">
    <property type="term" value="F:DNA binding"/>
    <property type="evidence" value="ECO:0007669"/>
    <property type="project" value="UniProtKB-KW"/>
</dbReference>
<dbReference type="NCBIfam" id="TIGR00633">
    <property type="entry name" value="xth"/>
    <property type="match status" value="1"/>
</dbReference>
<dbReference type="CDD" id="cd09088">
    <property type="entry name" value="Ape2-like_AP-endo"/>
    <property type="match status" value="1"/>
</dbReference>
<keyword evidence="18" id="KW-0456">Lyase</keyword>
<evidence type="ECO:0000256" key="16">
    <source>
        <dbReference type="SAM" id="MobiDB-lite"/>
    </source>
</evidence>
<evidence type="ECO:0000256" key="12">
    <source>
        <dbReference type="PIRSR" id="PIRSR604808-2"/>
    </source>
</evidence>
<dbReference type="GO" id="GO:0006284">
    <property type="term" value="P:base-excision repair"/>
    <property type="evidence" value="ECO:0007669"/>
    <property type="project" value="TreeGrafter"/>
</dbReference>
<evidence type="ECO:0000256" key="6">
    <source>
        <dbReference type="ARBA" id="ARBA00022801"/>
    </source>
</evidence>
<feature type="binding site" evidence="12">
    <location>
        <position position="7"/>
    </location>
    <ligand>
        <name>Mg(2+)</name>
        <dbReference type="ChEBI" id="CHEBI:18420"/>
        <label>1</label>
    </ligand>
</feature>
<comment type="catalytic activity">
    <reaction evidence="1">
        <text>Exonucleolytic cleavage in the 3'- to 5'-direction to yield nucleoside 5'-phosphates.</text>
        <dbReference type="EC" id="3.1.11.2"/>
    </reaction>
</comment>
<evidence type="ECO:0000259" key="17">
    <source>
        <dbReference type="PROSITE" id="PS51999"/>
    </source>
</evidence>
<dbReference type="GO" id="GO:0016829">
    <property type="term" value="F:lyase activity"/>
    <property type="evidence" value="ECO:0007669"/>
    <property type="project" value="UniProtKB-KW"/>
</dbReference>
<dbReference type="GO" id="GO:0005739">
    <property type="term" value="C:mitochondrion"/>
    <property type="evidence" value="ECO:0007669"/>
    <property type="project" value="UniProtKB-SubCell"/>
</dbReference>
<comment type="subcellular location">
    <subcellularLocation>
        <location evidence="15">Nucleus</location>
    </subcellularLocation>
    <subcellularLocation>
        <location evidence="15">Cytoplasm</location>
    </subcellularLocation>
    <subcellularLocation>
        <location evidence="15">Mitochondrion</location>
    </subcellularLocation>
</comment>
<feature type="site" description="Interaction with DNA substrate" evidence="13">
    <location>
        <position position="278"/>
    </location>
</feature>
<keyword evidence="5 14" id="KW-0863">Zinc-finger</keyword>
<evidence type="ECO:0000256" key="15">
    <source>
        <dbReference type="RuleBase" id="RU362131"/>
    </source>
</evidence>
<dbReference type="GO" id="GO:0005634">
    <property type="term" value="C:nucleus"/>
    <property type="evidence" value="ECO:0007669"/>
    <property type="project" value="UniProtKB-SubCell"/>
</dbReference>
<evidence type="ECO:0000256" key="13">
    <source>
        <dbReference type="PIRSR" id="PIRSR604808-3"/>
    </source>
</evidence>
<dbReference type="InterPro" id="IPR036691">
    <property type="entry name" value="Endo/exonu/phosph_ase_sf"/>
</dbReference>
<keyword evidence="15" id="KW-0540">Nuclease</keyword>
<feature type="binding site" evidence="12">
    <location>
        <position position="34"/>
    </location>
    <ligand>
        <name>Mg(2+)</name>
        <dbReference type="ChEBI" id="CHEBI:18420"/>
        <label>1</label>
    </ligand>
</feature>
<keyword evidence="15" id="KW-0963">Cytoplasm</keyword>
<evidence type="ECO:0000256" key="2">
    <source>
        <dbReference type="ARBA" id="ARBA00007092"/>
    </source>
</evidence>
<evidence type="ECO:0000256" key="11">
    <source>
        <dbReference type="PIRSR" id="PIRSR604808-1"/>
    </source>
</evidence>
<dbReference type="EC" id="3.1.-.-" evidence="15"/>
<dbReference type="GO" id="GO:0008270">
    <property type="term" value="F:zinc ion binding"/>
    <property type="evidence" value="ECO:0007669"/>
    <property type="project" value="UniProtKB-KW"/>
</dbReference>
<comment type="function">
    <text evidence="15">Initiates repair of AP sites in DNA by catalyzing hydrolytic incision of the phosphodiester backbone immediately adjacent to the damage, generating a single-strand break with 5'-deoxyribose phosphate and 3'-hydroxyl ends.</text>
</comment>
<keyword evidence="9 15" id="KW-0234">DNA repair</keyword>
<dbReference type="InterPro" id="IPR004808">
    <property type="entry name" value="AP_endonuc_1"/>
</dbReference>
<dbReference type="Pfam" id="PF03372">
    <property type="entry name" value="Exo_endo_phos"/>
    <property type="match status" value="1"/>
</dbReference>
<keyword evidence="4 15" id="KW-0227">DNA damage</keyword>
<keyword evidence="8 12" id="KW-0460">Magnesium</keyword>
<sequence length="528" mass="58061">MKIVTWNINGIRTFGGGIKKALDSLGADIICVQETKVTRVATYCKDSATPSAAEEGLTGLLTNHEGAVGCYGDQTDFCSEELRLLDNEGRAVITQHRIMCSEKEQTVTVINVYCPRADPEKPERKQFKLQFYKLLQSRAEAILKDGSHVIVLGDVNTSHRQIDHCDPSDNDEFEENPGRKWLNAFLHSGGEEGEMRDEEPNEESAVTSSETIRGGKFVDTFRFFHPSRTGAFTCWCTLTGARQTNYGTRIDYVFADRLLAEEQFVAADIMPEVEGSDHCPVWGHLSCSLLPSSKPPPLCTRFLPEFAGRQQKLSRFLVKVDQKSTPSEQRDELPGSQEEEERRENLNPSGAGNVSAPLKPREKKLAEVTSSQNSRKASSTSEDESPVTSSAPEDTELVSDASLQLHTSSTTEESHKRTATKPSTPRPTAGHPEAKKGAPSVFWKSVFHGPPPPPACKVHGEPCVLRTVKKEGPNVGKQFFVCARPQGHASNPEARCGDGRELMAKLKLKEGEMEKVTSAETTICTATV</sequence>
<evidence type="ECO:0000313" key="18">
    <source>
        <dbReference type="EMBL" id="TNN74825.1"/>
    </source>
</evidence>
<dbReference type="Proteomes" id="UP000314294">
    <property type="component" value="Unassembled WGS sequence"/>
</dbReference>
<keyword evidence="10 15" id="KW-0539">Nucleus</keyword>
<keyword evidence="15" id="KW-0238">DNA-binding</keyword>
<feature type="active site" evidence="11">
    <location>
        <position position="113"/>
    </location>
</feature>
<comment type="similarity">
    <text evidence="2 15">Belongs to the DNA repair enzymes AP/ExoA family.</text>
</comment>
<feature type="compositionally biased region" description="Polar residues" evidence="16">
    <location>
        <begin position="401"/>
        <end position="411"/>
    </location>
</feature>
<dbReference type="EMBL" id="SRLO01000110">
    <property type="protein sequence ID" value="TNN74825.1"/>
    <property type="molecule type" value="Genomic_DNA"/>
</dbReference>
<dbReference type="PROSITE" id="PS51999">
    <property type="entry name" value="ZF_GRF"/>
    <property type="match status" value="1"/>
</dbReference>
<name>A0A4Z2IBI6_9TELE</name>
<organism evidence="18 19">
    <name type="scientific">Liparis tanakae</name>
    <name type="common">Tanaka's snailfish</name>
    <dbReference type="NCBI Taxonomy" id="230148"/>
    <lineage>
        <taxon>Eukaryota</taxon>
        <taxon>Metazoa</taxon>
        <taxon>Chordata</taxon>
        <taxon>Craniata</taxon>
        <taxon>Vertebrata</taxon>
        <taxon>Euteleostomi</taxon>
        <taxon>Actinopterygii</taxon>
        <taxon>Neopterygii</taxon>
        <taxon>Teleostei</taxon>
        <taxon>Neoteleostei</taxon>
        <taxon>Acanthomorphata</taxon>
        <taxon>Eupercaria</taxon>
        <taxon>Perciformes</taxon>
        <taxon>Cottioidei</taxon>
        <taxon>Cottales</taxon>
        <taxon>Liparidae</taxon>
        <taxon>Liparis</taxon>
    </lineage>
</organism>
<feature type="domain" description="GRF-type" evidence="17">
    <location>
        <begin position="456"/>
        <end position="505"/>
    </location>
</feature>
<feature type="binding site" evidence="12">
    <location>
        <position position="154"/>
    </location>
    <ligand>
        <name>Mg(2+)</name>
        <dbReference type="ChEBI" id="CHEBI:18420"/>
        <label>1</label>
    </ligand>
</feature>
<protein>
    <recommendedName>
        <fullName evidence="15">DNA-(apurinic or apyrimidinic site) endonuclease</fullName>
        <ecNumber evidence="15">3.1.-.-</ecNumber>
    </recommendedName>
</protein>
<dbReference type="SUPFAM" id="SSF56219">
    <property type="entry name" value="DNase I-like"/>
    <property type="match status" value="1"/>
</dbReference>
<dbReference type="PROSITE" id="PS00726">
    <property type="entry name" value="AP_NUCLEASE_F1_1"/>
    <property type="match status" value="1"/>
</dbReference>
<evidence type="ECO:0000256" key="8">
    <source>
        <dbReference type="ARBA" id="ARBA00022842"/>
    </source>
</evidence>
<evidence type="ECO:0000256" key="14">
    <source>
        <dbReference type="PROSITE-ProRule" id="PRU01343"/>
    </source>
</evidence>
<evidence type="ECO:0000256" key="10">
    <source>
        <dbReference type="ARBA" id="ARBA00023242"/>
    </source>
</evidence>
<dbReference type="GO" id="GO:0008311">
    <property type="term" value="F:double-stranded DNA 3'-5' DNA exonuclease activity"/>
    <property type="evidence" value="ECO:0007669"/>
    <property type="project" value="UniProtKB-EC"/>
</dbReference>
<keyword evidence="15" id="KW-0496">Mitochondrion</keyword>
<feature type="region of interest" description="Disordered" evidence="16">
    <location>
        <begin position="319"/>
        <end position="437"/>
    </location>
</feature>
<proteinExistence type="inferred from homology"/>